<dbReference type="Gene3D" id="3.30.1360.20">
    <property type="entry name" value="Transcriptional coactivator/pterin dehydratase"/>
    <property type="match status" value="1"/>
</dbReference>
<evidence type="ECO:0000313" key="6">
    <source>
        <dbReference type="Proteomes" id="UP000184233"/>
    </source>
</evidence>
<dbReference type="Proteomes" id="UP000184233">
    <property type="component" value="Unassembled WGS sequence"/>
</dbReference>
<dbReference type="STRING" id="1895771.BGO89_08310"/>
<dbReference type="InterPro" id="IPR036428">
    <property type="entry name" value="PCD_sf"/>
</dbReference>
<dbReference type="Pfam" id="PF01329">
    <property type="entry name" value="Pterin_4a"/>
    <property type="match status" value="1"/>
</dbReference>
<proteinExistence type="inferred from homology"/>
<dbReference type="InterPro" id="IPR001533">
    <property type="entry name" value="Pterin_deHydtase"/>
</dbReference>
<dbReference type="PANTHER" id="PTHR12599">
    <property type="entry name" value="PTERIN-4-ALPHA-CARBINOLAMINE DEHYDRATASE"/>
    <property type="match status" value="1"/>
</dbReference>
<sequence>MARPSLLTEDELAEHIKDIPLWRRDGATIVREIAASDFAAAVGVVNAIALLAEKADHHPDLLIYGWNKVRVTLSTHDQGGLTILDIRLAKQIDALAFSTIA</sequence>
<dbReference type="GO" id="GO:0006729">
    <property type="term" value="P:tetrahydrobiopterin biosynthetic process"/>
    <property type="evidence" value="ECO:0007669"/>
    <property type="project" value="InterPro"/>
</dbReference>
<dbReference type="EC" id="4.2.1.96" evidence="3"/>
<comment type="catalytic activity">
    <reaction evidence="1">
        <text>(4aS,6R)-4a-hydroxy-L-erythro-5,6,7,8-tetrahydrobiopterin = (6R)-L-erythro-6,7-dihydrobiopterin + H2O</text>
        <dbReference type="Rhea" id="RHEA:11920"/>
        <dbReference type="ChEBI" id="CHEBI:15377"/>
        <dbReference type="ChEBI" id="CHEBI:15642"/>
        <dbReference type="ChEBI" id="CHEBI:43120"/>
        <dbReference type="EC" id="4.2.1.96"/>
    </reaction>
</comment>
<dbReference type="EMBL" id="MKVH01000008">
    <property type="protein sequence ID" value="OJX59984.1"/>
    <property type="molecule type" value="Genomic_DNA"/>
</dbReference>
<evidence type="ECO:0000256" key="2">
    <source>
        <dbReference type="ARBA" id="ARBA00006472"/>
    </source>
</evidence>
<reference evidence="5 6" key="1">
    <citation type="submission" date="2016-09" db="EMBL/GenBank/DDBJ databases">
        <title>Genome-resolved meta-omics ties microbial dynamics to process performance in biotechnology for thiocyanate degradation.</title>
        <authorList>
            <person name="Kantor R.S."/>
            <person name="Huddy R.J."/>
            <person name="Iyer R."/>
            <person name="Thomas B.C."/>
            <person name="Brown C.T."/>
            <person name="Anantharaman K."/>
            <person name="Tringe S."/>
            <person name="Hettich R.L."/>
            <person name="Harrison S.T."/>
            <person name="Banfield J.F."/>
        </authorList>
    </citation>
    <scope>NUCLEOTIDE SEQUENCE [LARGE SCALE GENOMIC DNA]</scope>
    <source>
        <strain evidence="5">59-99</strain>
    </source>
</reference>
<gene>
    <name evidence="5" type="ORF">BGO89_08310</name>
</gene>
<evidence type="ECO:0000313" key="5">
    <source>
        <dbReference type="EMBL" id="OJX59984.1"/>
    </source>
</evidence>
<evidence type="ECO:0000256" key="3">
    <source>
        <dbReference type="ARBA" id="ARBA00013252"/>
    </source>
</evidence>
<dbReference type="NCBIfam" id="NF002017">
    <property type="entry name" value="PRK00823.1-2"/>
    <property type="match status" value="1"/>
</dbReference>
<dbReference type="AlphaFoldDB" id="A0A1M3L3P7"/>
<keyword evidence="4" id="KW-0456">Lyase</keyword>
<comment type="caution">
    <text evidence="5">The sequence shown here is derived from an EMBL/GenBank/DDBJ whole genome shotgun (WGS) entry which is preliminary data.</text>
</comment>
<accession>A0A1M3L3P7</accession>
<dbReference type="PANTHER" id="PTHR12599:SF0">
    <property type="entry name" value="PTERIN-4-ALPHA-CARBINOLAMINE DEHYDRATASE"/>
    <property type="match status" value="1"/>
</dbReference>
<dbReference type="CDD" id="cd00488">
    <property type="entry name" value="PCD_DCoH"/>
    <property type="match status" value="1"/>
</dbReference>
<protein>
    <recommendedName>
        <fullName evidence="3">4a-hydroxytetrahydrobiopterin dehydratase</fullName>
        <ecNumber evidence="3">4.2.1.96</ecNumber>
    </recommendedName>
</protein>
<evidence type="ECO:0000256" key="1">
    <source>
        <dbReference type="ARBA" id="ARBA00001554"/>
    </source>
</evidence>
<comment type="similarity">
    <text evidence="2">Belongs to the pterin-4-alpha-carbinolamine dehydratase family.</text>
</comment>
<name>A0A1M3L3P7_9BACT</name>
<dbReference type="SUPFAM" id="SSF55248">
    <property type="entry name" value="PCD-like"/>
    <property type="match status" value="1"/>
</dbReference>
<dbReference type="GO" id="GO:0008124">
    <property type="term" value="F:4-alpha-hydroxytetrahydrobiopterin dehydratase activity"/>
    <property type="evidence" value="ECO:0007669"/>
    <property type="project" value="UniProtKB-EC"/>
</dbReference>
<evidence type="ECO:0000256" key="4">
    <source>
        <dbReference type="ARBA" id="ARBA00023239"/>
    </source>
</evidence>
<organism evidence="5 6">
    <name type="scientific">Candidatus Kapaibacterium thiocyanatum</name>
    <dbReference type="NCBI Taxonomy" id="1895771"/>
    <lineage>
        <taxon>Bacteria</taxon>
        <taxon>Pseudomonadati</taxon>
        <taxon>Candidatus Kapaibacteriota</taxon>
        <taxon>Candidatus Kapaibacteriia</taxon>
        <taxon>Candidatus Kapaibacteriales</taxon>
        <taxon>Candidatus Kapaibacteriaceae</taxon>
        <taxon>Candidatus Kapaibacterium</taxon>
    </lineage>
</organism>